<dbReference type="EC" id="1.5.-.-" evidence="1"/>
<keyword evidence="1" id="KW-0560">Oxidoreductase</keyword>
<organism evidence="1 2">
    <name type="scientific">Mesonia oceanica</name>
    <dbReference type="NCBI Taxonomy" id="2687242"/>
    <lineage>
        <taxon>Bacteria</taxon>
        <taxon>Pseudomonadati</taxon>
        <taxon>Bacteroidota</taxon>
        <taxon>Flavobacteriia</taxon>
        <taxon>Flavobacteriales</taxon>
        <taxon>Flavobacteriaceae</taxon>
        <taxon>Mesonia</taxon>
    </lineage>
</organism>
<name>A0AC61Y8E6_9FLAO</name>
<dbReference type="Proteomes" id="UP000356253">
    <property type="component" value="Unassembled WGS sequence"/>
</dbReference>
<accession>A0AC61Y8E6</accession>
<sequence>MFHQNNTNALEKGRFFIAKIMNVDYIIVGFGLSGLCLAEKLGREHKTFVVYDNQSQDASLVAGGIFNPVILKRFTLAWNAQEQAPLAKDFYTELEQYLGVKLVKALPILRRFNSVEEQNNWFDAADKTFLEDYLNTSLIKEVEGVNSSYSFGKVVGTGILDTNRLVAAYKEKLLNENLLVEKSFDYDELSMDSSKVNYKEITAKQIVFCEGFGLKQNPYFDHLQLVGNKGEYITIKCDGLELKDCMLKFSFFVIPLGDQFFKVGATYNRDFQDRYATSEAKEEIVSKLEKVLSVPFEVVKQEAGVRPTTKDRRPLLGQHPTYKNIYVNNGFGSRGIIMAPSAANWMFNFIEKGIELPKEVDIKRFY</sequence>
<evidence type="ECO:0000313" key="1">
    <source>
        <dbReference type="EMBL" id="VVV00792.1"/>
    </source>
</evidence>
<proteinExistence type="predicted"/>
<keyword evidence="2" id="KW-1185">Reference proteome</keyword>
<dbReference type="EMBL" id="CABVMM010000007">
    <property type="protein sequence ID" value="VVV00792.1"/>
    <property type="molecule type" value="Genomic_DNA"/>
</dbReference>
<reference evidence="1" key="1">
    <citation type="submission" date="2019-09" db="EMBL/GenBank/DDBJ databases">
        <authorList>
            <person name="Rodrigo-Torres L."/>
            <person name="Arahal R. D."/>
            <person name="Lucena T."/>
        </authorList>
    </citation>
    <scope>NUCLEOTIDE SEQUENCE</scope>
    <source>
        <strain evidence="1">ISS653</strain>
    </source>
</reference>
<protein>
    <submittedName>
        <fullName evidence="1">tRNA 5-methylaminomethyl-2-thiouridine biosynthesis bifunctional protein MnmC</fullName>
        <ecNumber evidence="1">1.5.-.-</ecNumber>
    </submittedName>
</protein>
<comment type="caution">
    <text evidence="1">The sequence shown here is derived from an EMBL/GenBank/DDBJ whole genome shotgun (WGS) entry which is preliminary data.</text>
</comment>
<gene>
    <name evidence="1" type="primary">mnmC_1</name>
    <name evidence="1" type="ORF">FVB9532_02067</name>
</gene>
<evidence type="ECO:0000313" key="2">
    <source>
        <dbReference type="Proteomes" id="UP000356253"/>
    </source>
</evidence>